<dbReference type="AlphaFoldDB" id="A0A166VK60"/>
<evidence type="ECO:0000259" key="1">
    <source>
        <dbReference type="PROSITE" id="PS50011"/>
    </source>
</evidence>
<gene>
    <name evidence="2" type="ORF">AAL_01215</name>
</gene>
<sequence length="102" mass="11782">MAAQFVLATAYMHRNGYVHGDLHIGNILLKYPENLDPLSDVELYEQFWEPEYKQVQTFDNKTIPNNVPTVATLPLRFPIRTRELSLPEAHILLSDLGESYRP</sequence>
<dbReference type="Gene3D" id="1.10.510.10">
    <property type="entry name" value="Transferase(Phosphotransferase) domain 1"/>
    <property type="match status" value="1"/>
</dbReference>
<evidence type="ECO:0000313" key="3">
    <source>
        <dbReference type="Proteomes" id="UP000078544"/>
    </source>
</evidence>
<dbReference type="OrthoDB" id="5979581at2759"/>
<dbReference type="PROSITE" id="PS50011">
    <property type="entry name" value="PROTEIN_KINASE_DOM"/>
    <property type="match status" value="1"/>
</dbReference>
<feature type="domain" description="Protein kinase" evidence="1">
    <location>
        <begin position="1"/>
        <end position="102"/>
    </location>
</feature>
<reference evidence="2 3" key="1">
    <citation type="journal article" date="2016" name="Genome Biol. Evol.">
        <title>Divergent and convergent evolution of fungal pathogenicity.</title>
        <authorList>
            <person name="Shang Y."/>
            <person name="Xiao G."/>
            <person name="Zheng P."/>
            <person name="Cen K."/>
            <person name="Zhan S."/>
            <person name="Wang C."/>
        </authorList>
    </citation>
    <scope>NUCLEOTIDE SEQUENCE [LARGE SCALE GENOMIC DNA]</scope>
    <source>
        <strain evidence="2 3">RCEF 2490</strain>
    </source>
</reference>
<dbReference type="GO" id="GO:0004672">
    <property type="term" value="F:protein kinase activity"/>
    <property type="evidence" value="ECO:0007669"/>
    <property type="project" value="InterPro"/>
</dbReference>
<keyword evidence="2" id="KW-0808">Transferase</keyword>
<keyword evidence="2" id="KW-0418">Kinase</keyword>
<dbReference type="EMBL" id="AZGY01000001">
    <property type="protein sequence ID" value="OAA33750.1"/>
    <property type="molecule type" value="Genomic_DNA"/>
</dbReference>
<name>A0A166VK60_9HYPO</name>
<organism evidence="2 3">
    <name type="scientific">Moelleriella libera RCEF 2490</name>
    <dbReference type="NCBI Taxonomy" id="1081109"/>
    <lineage>
        <taxon>Eukaryota</taxon>
        <taxon>Fungi</taxon>
        <taxon>Dikarya</taxon>
        <taxon>Ascomycota</taxon>
        <taxon>Pezizomycotina</taxon>
        <taxon>Sordariomycetes</taxon>
        <taxon>Hypocreomycetidae</taxon>
        <taxon>Hypocreales</taxon>
        <taxon>Clavicipitaceae</taxon>
        <taxon>Moelleriella</taxon>
    </lineage>
</organism>
<dbReference type="InterPro" id="IPR011009">
    <property type="entry name" value="Kinase-like_dom_sf"/>
</dbReference>
<dbReference type="GO" id="GO:0005524">
    <property type="term" value="F:ATP binding"/>
    <property type="evidence" value="ECO:0007669"/>
    <property type="project" value="InterPro"/>
</dbReference>
<dbReference type="Proteomes" id="UP000078544">
    <property type="component" value="Unassembled WGS sequence"/>
</dbReference>
<proteinExistence type="predicted"/>
<comment type="caution">
    <text evidence="2">The sequence shown here is derived from an EMBL/GenBank/DDBJ whole genome shotgun (WGS) entry which is preliminary data.</text>
</comment>
<accession>A0A166VK60</accession>
<dbReference type="STRING" id="1081109.A0A166VK60"/>
<dbReference type="SUPFAM" id="SSF56112">
    <property type="entry name" value="Protein kinase-like (PK-like)"/>
    <property type="match status" value="1"/>
</dbReference>
<evidence type="ECO:0000313" key="2">
    <source>
        <dbReference type="EMBL" id="OAA33750.1"/>
    </source>
</evidence>
<keyword evidence="3" id="KW-1185">Reference proteome</keyword>
<protein>
    <submittedName>
        <fullName evidence="2">Protein kinase domain protein</fullName>
    </submittedName>
</protein>
<dbReference type="InterPro" id="IPR000719">
    <property type="entry name" value="Prot_kinase_dom"/>
</dbReference>